<dbReference type="AlphaFoldDB" id="A0A8S1W8J3"/>
<accession>A0A8S1W8J3</accession>
<gene>
    <name evidence="1" type="ORF">POCTA_138.1.T0780161</name>
</gene>
<evidence type="ECO:0000313" key="2">
    <source>
        <dbReference type="Proteomes" id="UP000683925"/>
    </source>
</evidence>
<name>A0A8S1W8J3_PAROT</name>
<sequence length="83" mass="9908">MKIVDHIINSNNMGWEDKIKMKRCILHQIKVRITKPIRDINLLKSLELINFRQGCIIFNCQLNSMLKFFYEMLSILELIVVPF</sequence>
<protein>
    <submittedName>
        <fullName evidence="1">Uncharacterized protein</fullName>
    </submittedName>
</protein>
<evidence type="ECO:0000313" key="1">
    <source>
        <dbReference type="EMBL" id="CAD8182186.1"/>
    </source>
</evidence>
<dbReference type="EMBL" id="CAJJDP010000077">
    <property type="protein sequence ID" value="CAD8182186.1"/>
    <property type="molecule type" value="Genomic_DNA"/>
</dbReference>
<keyword evidence="2" id="KW-1185">Reference proteome</keyword>
<reference evidence="1" key="1">
    <citation type="submission" date="2021-01" db="EMBL/GenBank/DDBJ databases">
        <authorList>
            <consortium name="Genoscope - CEA"/>
            <person name="William W."/>
        </authorList>
    </citation>
    <scope>NUCLEOTIDE SEQUENCE</scope>
</reference>
<organism evidence="1 2">
    <name type="scientific">Paramecium octaurelia</name>
    <dbReference type="NCBI Taxonomy" id="43137"/>
    <lineage>
        <taxon>Eukaryota</taxon>
        <taxon>Sar</taxon>
        <taxon>Alveolata</taxon>
        <taxon>Ciliophora</taxon>
        <taxon>Intramacronucleata</taxon>
        <taxon>Oligohymenophorea</taxon>
        <taxon>Peniculida</taxon>
        <taxon>Parameciidae</taxon>
        <taxon>Paramecium</taxon>
    </lineage>
</organism>
<dbReference type="Proteomes" id="UP000683925">
    <property type="component" value="Unassembled WGS sequence"/>
</dbReference>
<comment type="caution">
    <text evidence="1">The sequence shown here is derived from an EMBL/GenBank/DDBJ whole genome shotgun (WGS) entry which is preliminary data.</text>
</comment>
<proteinExistence type="predicted"/>